<sequence length="300" mass="33513">MLEARLVQGSLMKKVMEAIKDLIDIGNFEFSSTGFMLTDMDPNRFSVMEFFLHSAGFDHYHCDRNLSFAMNLHNLAKILNCAADDDILTIQAQGDGLAADSITFTLESPNQDKVSKFEMKVKKIDSQQFGIPRTKYQAIFRMPSSEFARICMDLSNIADTVVISVTKEAVKFSARGDIRAATIACMPNTDVDKVEEATLIAVDEPVGLTFALKYMSLFTKATPLADQVTISLSSDQPAVVEYKMAEMGHIRFYLAPKIEEMNTEPLGENEDEMETEPQAESNPPVDTKAKIELWELTSFD</sequence>
<evidence type="ECO:0000259" key="7">
    <source>
        <dbReference type="Pfam" id="PF02747"/>
    </source>
</evidence>
<keyword evidence="8" id="KW-1185">Reference proteome</keyword>
<gene>
    <name evidence="9" type="primary">LOC107413769</name>
</gene>
<dbReference type="NCBIfam" id="TIGR00590">
    <property type="entry name" value="pcna"/>
    <property type="match status" value="1"/>
</dbReference>
<dbReference type="PANTHER" id="PTHR11352:SF12">
    <property type="entry name" value="PROLIFERATING CELL NUCLEAR ANTIGEN"/>
    <property type="match status" value="1"/>
</dbReference>
<dbReference type="Pfam" id="PF02747">
    <property type="entry name" value="PCNA_C"/>
    <property type="match status" value="1"/>
</dbReference>
<dbReference type="GeneID" id="107413769"/>
<comment type="function">
    <text evidence="3">This protein is an auxiliary protein of DNA polymerase delta and is involved in the control of eukaryotic DNA replication by increasing the polymerase's processivity during elongation of the leading strand.</text>
</comment>
<feature type="domain" description="Proliferating cell nuclear antigen PCNA C-terminal" evidence="7">
    <location>
        <begin position="130"/>
        <end position="257"/>
    </location>
</feature>
<dbReference type="Proteomes" id="UP001652623">
    <property type="component" value="Chromosome 8"/>
</dbReference>
<name>A0A6P6G080_ZIZJJ</name>
<dbReference type="CDD" id="cd00577">
    <property type="entry name" value="PCNA"/>
    <property type="match status" value="1"/>
</dbReference>
<feature type="compositionally biased region" description="Acidic residues" evidence="5">
    <location>
        <begin position="267"/>
        <end position="277"/>
    </location>
</feature>
<evidence type="ECO:0000256" key="5">
    <source>
        <dbReference type="SAM" id="MobiDB-lite"/>
    </source>
</evidence>
<accession>A0A6P6G080</accession>
<evidence type="ECO:0000313" key="9">
    <source>
        <dbReference type="RefSeq" id="XP_024927471.3"/>
    </source>
</evidence>
<dbReference type="GO" id="GO:0030337">
    <property type="term" value="F:DNA polymerase processivity factor activity"/>
    <property type="evidence" value="ECO:0007669"/>
    <property type="project" value="InterPro"/>
</dbReference>
<evidence type="ECO:0000256" key="1">
    <source>
        <dbReference type="ARBA" id="ARBA00010462"/>
    </source>
</evidence>
<dbReference type="GO" id="GO:0006272">
    <property type="term" value="P:leading strand elongation"/>
    <property type="evidence" value="ECO:0007669"/>
    <property type="project" value="TreeGrafter"/>
</dbReference>
<dbReference type="AlphaFoldDB" id="A0A6P6G080"/>
<dbReference type="KEGG" id="zju:107413769"/>
<reference evidence="9" key="1">
    <citation type="submission" date="2025-08" db="UniProtKB">
        <authorList>
            <consortium name="RefSeq"/>
        </authorList>
    </citation>
    <scope>IDENTIFICATION</scope>
    <source>
        <tissue evidence="9">Seedling</tissue>
    </source>
</reference>
<protein>
    <recommendedName>
        <fullName evidence="3">DNA sliding clamp PCNA</fullName>
    </recommendedName>
</protein>
<dbReference type="SUPFAM" id="SSF55979">
    <property type="entry name" value="DNA clamp"/>
    <property type="match status" value="2"/>
</dbReference>
<dbReference type="InterPro" id="IPR046938">
    <property type="entry name" value="DNA_clamp_sf"/>
</dbReference>
<keyword evidence="4" id="KW-0235">DNA replication</keyword>
<proteinExistence type="inferred from homology"/>
<evidence type="ECO:0000313" key="8">
    <source>
        <dbReference type="Proteomes" id="UP001652623"/>
    </source>
</evidence>
<dbReference type="HAMAP" id="MF_00317">
    <property type="entry name" value="DNApol_clamp_arch"/>
    <property type="match status" value="1"/>
</dbReference>
<dbReference type="GO" id="GO:0003677">
    <property type="term" value="F:DNA binding"/>
    <property type="evidence" value="ECO:0007669"/>
    <property type="project" value="UniProtKB-KW"/>
</dbReference>
<keyword evidence="2 4" id="KW-0238">DNA-binding</keyword>
<dbReference type="GO" id="GO:0019985">
    <property type="term" value="P:translesion synthesis"/>
    <property type="evidence" value="ECO:0007669"/>
    <property type="project" value="TreeGrafter"/>
</dbReference>
<comment type="similarity">
    <text evidence="1 4">Belongs to the PCNA family.</text>
</comment>
<evidence type="ECO:0000256" key="4">
    <source>
        <dbReference type="RuleBase" id="RU003671"/>
    </source>
</evidence>
<dbReference type="InterPro" id="IPR022649">
    <property type="entry name" value="Pr_cel_nuc_antig_C"/>
</dbReference>
<dbReference type="Pfam" id="PF00705">
    <property type="entry name" value="PCNA_N"/>
    <property type="match status" value="1"/>
</dbReference>
<dbReference type="InParanoid" id="A0A6P6G080"/>
<dbReference type="PANTHER" id="PTHR11352">
    <property type="entry name" value="PROLIFERATING CELL NUCLEAR ANTIGEN"/>
    <property type="match status" value="1"/>
</dbReference>
<dbReference type="InterPro" id="IPR000730">
    <property type="entry name" value="Pr_cel_nuc_antig"/>
</dbReference>
<dbReference type="Gene3D" id="3.70.10.10">
    <property type="match status" value="1"/>
</dbReference>
<organism evidence="8 9">
    <name type="scientific">Ziziphus jujuba</name>
    <name type="common">Chinese jujube</name>
    <name type="synonym">Ziziphus sativa</name>
    <dbReference type="NCBI Taxonomy" id="326968"/>
    <lineage>
        <taxon>Eukaryota</taxon>
        <taxon>Viridiplantae</taxon>
        <taxon>Streptophyta</taxon>
        <taxon>Embryophyta</taxon>
        <taxon>Tracheophyta</taxon>
        <taxon>Spermatophyta</taxon>
        <taxon>Magnoliopsida</taxon>
        <taxon>eudicotyledons</taxon>
        <taxon>Gunneridae</taxon>
        <taxon>Pentapetalae</taxon>
        <taxon>rosids</taxon>
        <taxon>fabids</taxon>
        <taxon>Rosales</taxon>
        <taxon>Rhamnaceae</taxon>
        <taxon>Paliureae</taxon>
        <taxon>Ziziphus</taxon>
    </lineage>
</organism>
<dbReference type="GO" id="GO:0043626">
    <property type="term" value="C:PCNA complex"/>
    <property type="evidence" value="ECO:0007669"/>
    <property type="project" value="TreeGrafter"/>
</dbReference>
<dbReference type="RefSeq" id="XP_024927471.3">
    <property type="nucleotide sequence ID" value="XM_025071703.3"/>
</dbReference>
<evidence type="ECO:0000256" key="2">
    <source>
        <dbReference type="ARBA" id="ARBA00023125"/>
    </source>
</evidence>
<dbReference type="PRINTS" id="PR00339">
    <property type="entry name" value="PCNACYCLIN"/>
</dbReference>
<dbReference type="GO" id="GO:0006298">
    <property type="term" value="P:mismatch repair"/>
    <property type="evidence" value="ECO:0007669"/>
    <property type="project" value="TreeGrafter"/>
</dbReference>
<feature type="region of interest" description="Disordered" evidence="5">
    <location>
        <begin position="261"/>
        <end position="289"/>
    </location>
</feature>
<comment type="subcellular location">
    <subcellularLocation>
        <location evidence="3">Nucleus</location>
    </subcellularLocation>
</comment>
<feature type="domain" description="Proliferating cell nuclear antigen PCNA N-terminal" evidence="6">
    <location>
        <begin position="1"/>
        <end position="126"/>
    </location>
</feature>
<keyword evidence="3" id="KW-0539">Nucleus</keyword>
<dbReference type="InterPro" id="IPR022648">
    <property type="entry name" value="Pr_cel_nuc_antig_N"/>
</dbReference>
<dbReference type="GO" id="GO:0006275">
    <property type="term" value="P:regulation of DNA replication"/>
    <property type="evidence" value="ECO:0007669"/>
    <property type="project" value="InterPro"/>
</dbReference>
<evidence type="ECO:0000256" key="3">
    <source>
        <dbReference type="RuleBase" id="RU000641"/>
    </source>
</evidence>
<evidence type="ECO:0000259" key="6">
    <source>
        <dbReference type="Pfam" id="PF00705"/>
    </source>
</evidence>